<evidence type="ECO:0000313" key="5">
    <source>
        <dbReference type="EMBL" id="OHT18230.1"/>
    </source>
</evidence>
<evidence type="ECO:0000259" key="3">
    <source>
        <dbReference type="Pfam" id="PF02770"/>
    </source>
</evidence>
<keyword evidence="6" id="KW-1185">Reference proteome</keyword>
<dbReference type="InterPro" id="IPR050741">
    <property type="entry name" value="Acyl-CoA_dehydrogenase"/>
</dbReference>
<dbReference type="Proteomes" id="UP000179467">
    <property type="component" value="Unassembled WGS sequence"/>
</dbReference>
<organism evidence="5 6">
    <name type="scientific">Edaphosphingomonas haloaromaticamans</name>
    <dbReference type="NCBI Taxonomy" id="653954"/>
    <lineage>
        <taxon>Bacteria</taxon>
        <taxon>Pseudomonadati</taxon>
        <taxon>Pseudomonadota</taxon>
        <taxon>Alphaproteobacteria</taxon>
        <taxon>Sphingomonadales</taxon>
        <taxon>Rhizorhabdaceae</taxon>
        <taxon>Edaphosphingomonas</taxon>
    </lineage>
</organism>
<dbReference type="Gene3D" id="1.20.140.10">
    <property type="entry name" value="Butyryl-CoA Dehydrogenase, subunit A, domain 3"/>
    <property type="match status" value="1"/>
</dbReference>
<keyword evidence="2 5" id="KW-0560">Oxidoreductase</keyword>
<proteinExistence type="predicted"/>
<dbReference type="SUPFAM" id="SSF56645">
    <property type="entry name" value="Acyl-CoA dehydrogenase NM domain-like"/>
    <property type="match status" value="1"/>
</dbReference>
<dbReference type="Pfam" id="PF02770">
    <property type="entry name" value="Acyl-CoA_dh_M"/>
    <property type="match status" value="1"/>
</dbReference>
<dbReference type="InterPro" id="IPR013107">
    <property type="entry name" value="Acyl-CoA_DH_C"/>
</dbReference>
<keyword evidence="1" id="KW-0285">Flavoprotein</keyword>
<dbReference type="GO" id="GO:0033539">
    <property type="term" value="P:fatty acid beta-oxidation using acyl-CoA dehydrogenase"/>
    <property type="evidence" value="ECO:0007669"/>
    <property type="project" value="TreeGrafter"/>
</dbReference>
<feature type="domain" description="Acyl-CoA dehydrogenase C-terminal" evidence="4">
    <location>
        <begin position="138"/>
        <end position="268"/>
    </location>
</feature>
<dbReference type="InterPro" id="IPR036250">
    <property type="entry name" value="AcylCo_DH-like_C"/>
</dbReference>
<reference evidence="5 6" key="1">
    <citation type="submission" date="2016-09" db="EMBL/GenBank/DDBJ databases">
        <title>Metabolic pathway, cell adaptation mechanisms and a novel monoxygenase revealed through proteogenomic-transcription analysis of a Sphingomonas haloaromaticamans strain degrading the fungicide ortho-phenylphenol.</title>
        <authorList>
            <person name="Perruchon C."/>
            <person name="Papadopoulou E.S."/>
            <person name="Rousidou C."/>
            <person name="Vasileiadis S."/>
            <person name="Tanou G."/>
            <person name="Amoutzias G."/>
            <person name="Molassiotis A."/>
            <person name="Karpouzas D.G."/>
        </authorList>
    </citation>
    <scope>NUCLEOTIDE SEQUENCE [LARGE SCALE GENOMIC DNA]</scope>
    <source>
        <strain evidence="5 6">P3</strain>
    </source>
</reference>
<dbReference type="InterPro" id="IPR009100">
    <property type="entry name" value="AcylCoA_DH/oxidase_NM_dom_sf"/>
</dbReference>
<accession>A0A1S1HCP5</accession>
<dbReference type="GO" id="GO:0003995">
    <property type="term" value="F:acyl-CoA dehydrogenase activity"/>
    <property type="evidence" value="ECO:0007669"/>
    <property type="project" value="TreeGrafter"/>
</dbReference>
<comment type="caution">
    <text evidence="5">The sequence shown here is derived from an EMBL/GenBank/DDBJ whole genome shotgun (WGS) entry which is preliminary data.</text>
</comment>
<evidence type="ECO:0000313" key="6">
    <source>
        <dbReference type="Proteomes" id="UP000179467"/>
    </source>
</evidence>
<dbReference type="AlphaFoldDB" id="A0A1S1HCP5"/>
<dbReference type="RefSeq" id="WP_070931767.1">
    <property type="nucleotide sequence ID" value="NZ_MIPT01000001.1"/>
</dbReference>
<dbReference type="Pfam" id="PF08028">
    <property type="entry name" value="Acyl-CoA_dh_2"/>
    <property type="match status" value="1"/>
</dbReference>
<evidence type="ECO:0000256" key="1">
    <source>
        <dbReference type="ARBA" id="ARBA00022630"/>
    </source>
</evidence>
<name>A0A1S1HCP5_9SPHN</name>
<dbReference type="EMBL" id="MIPT01000001">
    <property type="protein sequence ID" value="OHT18230.1"/>
    <property type="molecule type" value="Genomic_DNA"/>
</dbReference>
<dbReference type="EC" id="1.3.99.-" evidence="5"/>
<evidence type="ECO:0000259" key="4">
    <source>
        <dbReference type="Pfam" id="PF08028"/>
    </source>
</evidence>
<feature type="domain" description="Acyl-CoA oxidase/dehydrogenase middle" evidence="3">
    <location>
        <begin position="12"/>
        <end position="112"/>
    </location>
</feature>
<protein>
    <submittedName>
        <fullName evidence="5">Putative acyl-CoA dehydrogenase YdbM</fullName>
        <ecNumber evidence="5">1.3.99.-</ecNumber>
    </submittedName>
</protein>
<dbReference type="InterPro" id="IPR006091">
    <property type="entry name" value="Acyl-CoA_Oxase/DH_mid-dom"/>
</dbReference>
<dbReference type="PANTHER" id="PTHR48083:SF2">
    <property type="entry name" value="MEDIUM-CHAIN SPECIFIC ACYL-COA DEHYDROGENASE, MITOCHONDRIAL"/>
    <property type="match status" value="1"/>
</dbReference>
<evidence type="ECO:0000256" key="2">
    <source>
        <dbReference type="ARBA" id="ARBA00023002"/>
    </source>
</evidence>
<dbReference type="Gene3D" id="2.40.110.10">
    <property type="entry name" value="Butyryl-CoA Dehydrogenase, subunit A, domain 2"/>
    <property type="match status" value="1"/>
</dbReference>
<dbReference type="PANTHER" id="PTHR48083">
    <property type="entry name" value="MEDIUM-CHAIN SPECIFIC ACYL-COA DEHYDROGENASE, MITOCHONDRIAL-RELATED"/>
    <property type="match status" value="1"/>
</dbReference>
<dbReference type="SUPFAM" id="SSF47203">
    <property type="entry name" value="Acyl-CoA dehydrogenase C-terminal domain-like"/>
    <property type="match status" value="1"/>
</dbReference>
<gene>
    <name evidence="5" type="primary">ydbM</name>
    <name evidence="5" type="ORF">BHE75_00201</name>
</gene>
<sequence length="287" mass="30653">MENNALISGPFSEERAGFSTIADTVAVPDGNGGWHVSGKKNWATFIEGADIVTFNATITDADGTLPTDYKEHAARESIFIIPTSAPGISIERTWNTFSMRASGTQTATFDKVPVPADAYGGPFRTGLIGEMEWVVFAFSGVYLGIADRAIRLSRESIAKKKLGHTVSGENLSVKDVGYVQYQLGQALVELEMAERTLRGTAITLTEEGDAEWSAAERPARLSIAKIAATEAAIKVTDIAMRLAGGGAIRRGPALERAFRDARAGIYHPLSNDATFETLGKAQLGLLG</sequence>
<dbReference type="GO" id="GO:0005737">
    <property type="term" value="C:cytoplasm"/>
    <property type="evidence" value="ECO:0007669"/>
    <property type="project" value="TreeGrafter"/>
</dbReference>
<dbReference type="InterPro" id="IPR046373">
    <property type="entry name" value="Acyl-CoA_Oxase/DH_mid-dom_sf"/>
</dbReference>